<dbReference type="PANTHER" id="PTHR38779">
    <property type="entry name" value="TYPE II SECRETION SYSTEM PROTEIN I-RELATED"/>
    <property type="match status" value="1"/>
</dbReference>
<feature type="transmembrane region" description="Helical" evidence="9">
    <location>
        <begin position="30"/>
        <end position="51"/>
    </location>
</feature>
<evidence type="ECO:0000256" key="7">
    <source>
        <dbReference type="ARBA" id="ARBA00022989"/>
    </source>
</evidence>
<evidence type="ECO:0000256" key="1">
    <source>
        <dbReference type="ARBA" id="ARBA00004377"/>
    </source>
</evidence>
<comment type="subcellular location">
    <subcellularLocation>
        <location evidence="1 9">Cell inner membrane</location>
        <topology evidence="1 9">Single-pass membrane protein</topology>
    </subcellularLocation>
</comment>
<dbReference type="InterPro" id="IPR010052">
    <property type="entry name" value="T2SS_protein-GspI"/>
</dbReference>
<name>A0ABN8DMK6_9VIBR</name>
<keyword evidence="7 9" id="KW-1133">Transmembrane helix</keyword>
<evidence type="ECO:0000256" key="3">
    <source>
        <dbReference type="ARBA" id="ARBA00022475"/>
    </source>
</evidence>
<proteinExistence type="inferred from homology"/>
<evidence type="ECO:0000313" key="12">
    <source>
        <dbReference type="Proteomes" id="UP000838672"/>
    </source>
</evidence>
<comment type="similarity">
    <text evidence="2 9">Belongs to the GSP I family.</text>
</comment>
<organism evidence="11 12">
    <name type="scientific">Vibrio stylophorae</name>
    <dbReference type="NCBI Taxonomy" id="659351"/>
    <lineage>
        <taxon>Bacteria</taxon>
        <taxon>Pseudomonadati</taxon>
        <taxon>Pseudomonadota</taxon>
        <taxon>Gammaproteobacteria</taxon>
        <taxon>Vibrionales</taxon>
        <taxon>Vibrionaceae</taxon>
        <taxon>Vibrio</taxon>
    </lineage>
</organism>
<dbReference type="NCBIfam" id="TIGR01707">
    <property type="entry name" value="gspI"/>
    <property type="match status" value="1"/>
</dbReference>
<evidence type="ECO:0000259" key="10">
    <source>
        <dbReference type="Pfam" id="PF02501"/>
    </source>
</evidence>
<keyword evidence="8 9" id="KW-0472">Membrane</keyword>
<dbReference type="Pfam" id="PF07963">
    <property type="entry name" value="N_methyl"/>
    <property type="match status" value="1"/>
</dbReference>
<comment type="PTM">
    <text evidence="9">Cleaved by prepilin peptidase.</text>
</comment>
<dbReference type="Proteomes" id="UP000838672">
    <property type="component" value="Unassembled WGS sequence"/>
</dbReference>
<dbReference type="NCBIfam" id="TIGR02532">
    <property type="entry name" value="IV_pilin_GFxxxE"/>
    <property type="match status" value="1"/>
</dbReference>
<comment type="caution">
    <text evidence="11">The sequence shown here is derived from an EMBL/GenBank/DDBJ whole genome shotgun (WGS) entry which is preliminary data.</text>
</comment>
<evidence type="ECO:0000256" key="4">
    <source>
        <dbReference type="ARBA" id="ARBA00022481"/>
    </source>
</evidence>
<evidence type="ECO:0000256" key="2">
    <source>
        <dbReference type="ARBA" id="ARBA00008358"/>
    </source>
</evidence>
<dbReference type="PANTHER" id="PTHR38779:SF2">
    <property type="entry name" value="TYPE II SECRETION SYSTEM PROTEIN I-RELATED"/>
    <property type="match status" value="1"/>
</dbReference>
<dbReference type="SUPFAM" id="SSF54523">
    <property type="entry name" value="Pili subunits"/>
    <property type="match status" value="1"/>
</dbReference>
<dbReference type="InterPro" id="IPR045584">
    <property type="entry name" value="Pilin-like"/>
</dbReference>
<dbReference type="PROSITE" id="PS00409">
    <property type="entry name" value="PROKAR_NTER_METHYL"/>
    <property type="match status" value="1"/>
</dbReference>
<dbReference type="Pfam" id="PF02501">
    <property type="entry name" value="T2SSI"/>
    <property type="match status" value="1"/>
</dbReference>
<keyword evidence="6 9" id="KW-0812">Transmembrane</keyword>
<reference evidence="11" key="1">
    <citation type="submission" date="2021-11" db="EMBL/GenBank/DDBJ databases">
        <authorList>
            <person name="Rodrigo-Torres L."/>
            <person name="Arahal R. D."/>
            <person name="Lucena T."/>
        </authorList>
    </citation>
    <scope>NUCLEOTIDE SEQUENCE</scope>
    <source>
        <strain evidence="11">CECT 7929</strain>
    </source>
</reference>
<dbReference type="Gene3D" id="3.30.1300.30">
    <property type="entry name" value="GSPII I/J protein-like"/>
    <property type="match status" value="1"/>
</dbReference>
<evidence type="ECO:0000313" key="11">
    <source>
        <dbReference type="EMBL" id="CAH0532341.1"/>
    </source>
</evidence>
<evidence type="ECO:0000256" key="9">
    <source>
        <dbReference type="RuleBase" id="RU368030"/>
    </source>
</evidence>
<keyword evidence="5 9" id="KW-0997">Cell inner membrane</keyword>
<keyword evidence="3" id="KW-1003">Cell membrane</keyword>
<sequence>MRRSDLSYVSADLPRHAKHLNCHSFAVNRGFTLLEVMVALAIFALSSMALLQSMSQHSSTLIHLQQNLFANWVAENQQVKVALEGVPSSTKQGKSEMAGQTFYWKIQPQKTSEGSLVAVDVAVSTEANFASQLLQIRSYRAKP</sequence>
<keyword evidence="12" id="KW-1185">Reference proteome</keyword>
<accession>A0ABN8DMK6</accession>
<feature type="domain" description="Type II secretion system protein GspI C-terminal" evidence="10">
    <location>
        <begin position="64"/>
        <end position="140"/>
    </location>
</feature>
<evidence type="ECO:0000256" key="6">
    <source>
        <dbReference type="ARBA" id="ARBA00022692"/>
    </source>
</evidence>
<protein>
    <recommendedName>
        <fullName evidence="9">Type II secretion system protein I</fullName>
        <shortName evidence="9">T2SS minor pseudopilin I</shortName>
    </recommendedName>
</protein>
<dbReference type="InterPro" id="IPR012902">
    <property type="entry name" value="N_methyl_site"/>
</dbReference>
<comment type="function">
    <text evidence="9">Component of the type II secretion system required for the energy-dependent secretion of extracellular factors such as proteases and toxins from the periplasm.</text>
</comment>
<comment type="subunit">
    <text evidence="9">Type II secretion is composed of four main components: the outer membrane complex, the inner membrane complex, the cytoplasmic secretion ATPase and the periplasm-spanning pseudopilus.</text>
</comment>
<keyword evidence="4 9" id="KW-0488">Methylation</keyword>
<gene>
    <name evidence="11" type="ORF">VST7929_00159</name>
</gene>
<evidence type="ECO:0000256" key="8">
    <source>
        <dbReference type="ARBA" id="ARBA00023136"/>
    </source>
</evidence>
<dbReference type="EMBL" id="CAKLDI010000001">
    <property type="protein sequence ID" value="CAH0532341.1"/>
    <property type="molecule type" value="Genomic_DNA"/>
</dbReference>
<dbReference type="InterPro" id="IPR003413">
    <property type="entry name" value="T2SS_GspI_C"/>
</dbReference>
<evidence type="ECO:0000256" key="5">
    <source>
        <dbReference type="ARBA" id="ARBA00022519"/>
    </source>
</evidence>
<dbReference type="RefSeq" id="WP_237464177.1">
    <property type="nucleotide sequence ID" value="NZ_CAKLDI010000001.1"/>
</dbReference>